<dbReference type="PANTHER" id="PTHR33572:SF18">
    <property type="entry name" value="SPORE DEVELOPMENT REGULATOR VOSA"/>
    <property type="match status" value="1"/>
</dbReference>
<dbReference type="Gene3D" id="2.60.40.3960">
    <property type="entry name" value="Velvet domain"/>
    <property type="match status" value="1"/>
</dbReference>
<feature type="compositionally biased region" description="Low complexity" evidence="5">
    <location>
        <begin position="274"/>
        <end position="283"/>
    </location>
</feature>
<sequence>MSRGSVSHSYEYIPNYSTAIQQIIPERFILKIRQQPVQTRLSTNNERDRRPLDPPPIVQIELDNSNPQETQDFLQNPYLFMSVSLVNASTHEDVIHSTQNTLSGQTSSSMYKLKDINNHDGGFFVFGDLSVKLEGQFRLKFSMFEISTYGATNLKSIYSNVFQVYPSKTFPGMLESTFLSRSFSDQGVRIRIRKEHRVQMTGSRKRKLSSQDDVLEMADERGSHPYSHHPHQSHQPSMLSPYNNASGTIYPPQSRSPWPSSLEYDHLQQRRRSSMNSSMTSNSDSRRSSYHHLQHVDRRPSVPYSPPHQTYDHHRPNTNDHGAEHAYYDHTQQHLRPYHPHPHHPQPNYAYYNHGNSLSYHRDSMIPSPPPQSFLFKSDTSRRLSLDDTLPLRRQSADPRYDSPQQQQQLNGTRRLSLQQYYARLANQPPSLLAASSIASTHNSSPLNEEIIHLPPLRSVIPRNTTSPLHKQPHQENIVEVDAAVAMMQLASRRQIQQQKKQHQEEGRHST</sequence>
<dbReference type="PROSITE" id="PS51821">
    <property type="entry name" value="VELVET"/>
    <property type="match status" value="1"/>
</dbReference>
<evidence type="ECO:0000313" key="8">
    <source>
        <dbReference type="Proteomes" id="UP000053815"/>
    </source>
</evidence>
<name>A0A0C9ME36_9FUNG</name>
<reference evidence="7" key="1">
    <citation type="submission" date="2014-09" db="EMBL/GenBank/DDBJ databases">
        <title>Draft genome sequence of an oleaginous Mucoromycotina fungus Mucor ambiguus NBRC6742.</title>
        <authorList>
            <person name="Takeda I."/>
            <person name="Yamane N."/>
            <person name="Morita T."/>
            <person name="Tamano K."/>
            <person name="Machida M."/>
            <person name="Baker S."/>
            <person name="Koike H."/>
        </authorList>
    </citation>
    <scope>NUCLEOTIDE SEQUENCE</scope>
    <source>
        <strain evidence="7">NBRC 6742</strain>
    </source>
</reference>
<dbReference type="PANTHER" id="PTHR33572">
    <property type="entry name" value="SPORE DEVELOPMENT REGULATOR VOSA"/>
    <property type="match status" value="1"/>
</dbReference>
<dbReference type="AlphaFoldDB" id="A0A0C9ME36"/>
<feature type="region of interest" description="Disordered" evidence="5">
    <location>
        <begin position="492"/>
        <end position="511"/>
    </location>
</feature>
<evidence type="ECO:0000313" key="7">
    <source>
        <dbReference type="EMBL" id="GAN05619.1"/>
    </source>
</evidence>
<organism evidence="7">
    <name type="scientific">Mucor ambiguus</name>
    <dbReference type="NCBI Taxonomy" id="91626"/>
    <lineage>
        <taxon>Eukaryota</taxon>
        <taxon>Fungi</taxon>
        <taxon>Fungi incertae sedis</taxon>
        <taxon>Mucoromycota</taxon>
        <taxon>Mucoromycotina</taxon>
        <taxon>Mucoromycetes</taxon>
        <taxon>Mucorales</taxon>
        <taxon>Mucorineae</taxon>
        <taxon>Mucoraceae</taxon>
        <taxon>Mucor</taxon>
    </lineage>
</organism>
<dbReference type="GO" id="GO:0005634">
    <property type="term" value="C:nucleus"/>
    <property type="evidence" value="ECO:0007669"/>
    <property type="project" value="UniProtKB-SubCell"/>
</dbReference>
<comment type="subcellular location">
    <subcellularLocation>
        <location evidence="1">Nucleus</location>
    </subcellularLocation>
</comment>
<feature type="compositionally biased region" description="Basic and acidic residues" evidence="5">
    <location>
        <begin position="502"/>
        <end position="511"/>
    </location>
</feature>
<feature type="region of interest" description="Disordered" evidence="5">
    <location>
        <begin position="221"/>
        <end position="323"/>
    </location>
</feature>
<dbReference type="InterPro" id="IPR037525">
    <property type="entry name" value="Velvet_dom"/>
</dbReference>
<evidence type="ECO:0000256" key="4">
    <source>
        <dbReference type="ARBA" id="ARBA00023242"/>
    </source>
</evidence>
<dbReference type="Pfam" id="PF11754">
    <property type="entry name" value="Velvet"/>
    <property type="match status" value="2"/>
</dbReference>
<evidence type="ECO:0000256" key="1">
    <source>
        <dbReference type="ARBA" id="ARBA00004123"/>
    </source>
</evidence>
<keyword evidence="2" id="KW-0805">Transcription regulation</keyword>
<accession>A0A0C9ME36</accession>
<dbReference type="Proteomes" id="UP000053815">
    <property type="component" value="Unassembled WGS sequence"/>
</dbReference>
<feature type="region of interest" description="Disordered" evidence="5">
    <location>
        <begin position="385"/>
        <end position="413"/>
    </location>
</feature>
<feature type="compositionally biased region" description="Polar residues" evidence="5">
    <location>
        <begin position="242"/>
        <end position="259"/>
    </location>
</feature>
<evidence type="ECO:0000256" key="3">
    <source>
        <dbReference type="ARBA" id="ARBA00023163"/>
    </source>
</evidence>
<evidence type="ECO:0000256" key="2">
    <source>
        <dbReference type="ARBA" id="ARBA00023015"/>
    </source>
</evidence>
<feature type="domain" description="Velvet" evidence="6">
    <location>
        <begin position="23"/>
        <end position="193"/>
    </location>
</feature>
<dbReference type="EMBL" id="DF836385">
    <property type="protein sequence ID" value="GAN05619.1"/>
    <property type="molecule type" value="Genomic_DNA"/>
</dbReference>
<dbReference type="STRING" id="91626.A0A0C9ME36"/>
<keyword evidence="3" id="KW-0804">Transcription</keyword>
<dbReference type="InterPro" id="IPR021740">
    <property type="entry name" value="Velvet"/>
</dbReference>
<proteinExistence type="predicted"/>
<keyword evidence="4" id="KW-0539">Nucleus</keyword>
<dbReference type="OrthoDB" id="5599552at2759"/>
<feature type="compositionally biased region" description="Polar residues" evidence="5">
    <location>
        <begin position="403"/>
        <end position="413"/>
    </location>
</feature>
<evidence type="ECO:0000259" key="6">
    <source>
        <dbReference type="PROSITE" id="PS51821"/>
    </source>
</evidence>
<gene>
    <name evidence="7" type="ORF">MAM1_0096c05090</name>
</gene>
<feature type="compositionally biased region" description="Basic and acidic residues" evidence="5">
    <location>
        <begin position="310"/>
        <end position="323"/>
    </location>
</feature>
<keyword evidence="8" id="KW-1185">Reference proteome</keyword>
<evidence type="ECO:0000256" key="5">
    <source>
        <dbReference type="SAM" id="MobiDB-lite"/>
    </source>
</evidence>
<protein>
    <recommendedName>
        <fullName evidence="6">Velvet domain-containing protein</fullName>
    </recommendedName>
</protein>
<feature type="region of interest" description="Disordered" evidence="5">
    <location>
        <begin position="335"/>
        <end position="355"/>
    </location>
</feature>
<dbReference type="InterPro" id="IPR038491">
    <property type="entry name" value="Velvet_dom_sf"/>
</dbReference>